<dbReference type="InterPro" id="IPR039425">
    <property type="entry name" value="RNA_pol_sigma-70-like"/>
</dbReference>
<evidence type="ECO:0000256" key="5">
    <source>
        <dbReference type="SAM" id="MobiDB-lite"/>
    </source>
</evidence>
<comment type="similarity">
    <text evidence="1">Belongs to the sigma-70 factor family. ECF subfamily.</text>
</comment>
<gene>
    <name evidence="8" type="ORF">GCM10011273_13730</name>
</gene>
<dbReference type="GO" id="GO:0003677">
    <property type="term" value="F:DNA binding"/>
    <property type="evidence" value="ECO:0007669"/>
    <property type="project" value="InterPro"/>
</dbReference>
<proteinExistence type="inferred from homology"/>
<keyword evidence="9" id="KW-1185">Reference proteome</keyword>
<dbReference type="Gene3D" id="1.10.10.10">
    <property type="entry name" value="Winged helix-like DNA-binding domain superfamily/Winged helix DNA-binding domain"/>
    <property type="match status" value="1"/>
</dbReference>
<reference evidence="8" key="1">
    <citation type="journal article" date="2014" name="Int. J. Syst. Evol. Microbiol.">
        <title>Complete genome sequence of Corynebacterium casei LMG S-19264T (=DSM 44701T), isolated from a smear-ripened cheese.</title>
        <authorList>
            <consortium name="US DOE Joint Genome Institute (JGI-PGF)"/>
            <person name="Walter F."/>
            <person name="Albersmeier A."/>
            <person name="Kalinowski J."/>
            <person name="Ruckert C."/>
        </authorList>
    </citation>
    <scope>NUCLEOTIDE SEQUENCE</scope>
    <source>
        <strain evidence="8">KCTC 32296</strain>
    </source>
</reference>
<accession>A0A918URU7</accession>
<dbReference type="PANTHER" id="PTHR43133:SF63">
    <property type="entry name" value="RNA POLYMERASE SIGMA FACTOR FECI-RELATED"/>
    <property type="match status" value="1"/>
</dbReference>
<evidence type="ECO:0000313" key="9">
    <source>
        <dbReference type="Proteomes" id="UP000662572"/>
    </source>
</evidence>
<feature type="domain" description="RNA polymerase sigma-70 region 2" evidence="6">
    <location>
        <begin position="22"/>
        <end position="79"/>
    </location>
</feature>
<feature type="domain" description="RNA polymerase sigma factor 70 region 4 type 2" evidence="7">
    <location>
        <begin position="113"/>
        <end position="161"/>
    </location>
</feature>
<dbReference type="InterPro" id="IPR013325">
    <property type="entry name" value="RNA_pol_sigma_r2"/>
</dbReference>
<evidence type="ECO:0008006" key="10">
    <source>
        <dbReference type="Google" id="ProtNLM"/>
    </source>
</evidence>
<dbReference type="Pfam" id="PF08281">
    <property type="entry name" value="Sigma70_r4_2"/>
    <property type="match status" value="1"/>
</dbReference>
<evidence type="ECO:0000313" key="8">
    <source>
        <dbReference type="EMBL" id="GGZ29039.1"/>
    </source>
</evidence>
<dbReference type="InterPro" id="IPR036388">
    <property type="entry name" value="WH-like_DNA-bd_sf"/>
</dbReference>
<dbReference type="Proteomes" id="UP000662572">
    <property type="component" value="Unassembled WGS sequence"/>
</dbReference>
<dbReference type="AlphaFoldDB" id="A0A918URU7"/>
<evidence type="ECO:0000256" key="2">
    <source>
        <dbReference type="ARBA" id="ARBA00023015"/>
    </source>
</evidence>
<comment type="caution">
    <text evidence="8">The sequence shown here is derived from an EMBL/GenBank/DDBJ whole genome shotgun (WGS) entry which is preliminary data.</text>
</comment>
<dbReference type="Pfam" id="PF04542">
    <property type="entry name" value="Sigma70_r2"/>
    <property type="match status" value="1"/>
</dbReference>
<dbReference type="GO" id="GO:0006352">
    <property type="term" value="P:DNA-templated transcription initiation"/>
    <property type="evidence" value="ECO:0007669"/>
    <property type="project" value="InterPro"/>
</dbReference>
<evidence type="ECO:0000256" key="1">
    <source>
        <dbReference type="ARBA" id="ARBA00010641"/>
    </source>
</evidence>
<dbReference type="Gene3D" id="1.10.1740.10">
    <property type="match status" value="1"/>
</dbReference>
<evidence type="ECO:0000256" key="3">
    <source>
        <dbReference type="ARBA" id="ARBA00023082"/>
    </source>
</evidence>
<evidence type="ECO:0000256" key="4">
    <source>
        <dbReference type="ARBA" id="ARBA00023163"/>
    </source>
</evidence>
<dbReference type="PANTHER" id="PTHR43133">
    <property type="entry name" value="RNA POLYMERASE ECF-TYPE SIGMA FACTO"/>
    <property type="match status" value="1"/>
</dbReference>
<protein>
    <recommendedName>
        <fullName evidence="10">RNA polymerase sigma-70 factor, ECF subfamily</fullName>
    </recommendedName>
</protein>
<dbReference type="InterPro" id="IPR013249">
    <property type="entry name" value="RNA_pol_sigma70_r4_t2"/>
</dbReference>
<evidence type="ECO:0000259" key="7">
    <source>
        <dbReference type="Pfam" id="PF08281"/>
    </source>
</evidence>
<evidence type="ECO:0000259" key="6">
    <source>
        <dbReference type="Pfam" id="PF04542"/>
    </source>
</evidence>
<feature type="compositionally biased region" description="Basic and acidic residues" evidence="5">
    <location>
        <begin position="185"/>
        <end position="194"/>
    </location>
</feature>
<dbReference type="InterPro" id="IPR007627">
    <property type="entry name" value="RNA_pol_sigma70_r2"/>
</dbReference>
<dbReference type="EMBL" id="BMZB01000001">
    <property type="protein sequence ID" value="GGZ29039.1"/>
    <property type="molecule type" value="Genomic_DNA"/>
</dbReference>
<dbReference type="InterPro" id="IPR014284">
    <property type="entry name" value="RNA_pol_sigma-70_dom"/>
</dbReference>
<feature type="region of interest" description="Disordered" evidence="5">
    <location>
        <begin position="175"/>
        <end position="194"/>
    </location>
</feature>
<keyword evidence="2" id="KW-0805">Transcription regulation</keyword>
<dbReference type="SUPFAM" id="SSF88659">
    <property type="entry name" value="Sigma3 and sigma4 domains of RNA polymerase sigma factors"/>
    <property type="match status" value="1"/>
</dbReference>
<dbReference type="NCBIfam" id="TIGR02937">
    <property type="entry name" value="sigma70-ECF"/>
    <property type="match status" value="1"/>
</dbReference>
<reference evidence="8" key="2">
    <citation type="submission" date="2020-09" db="EMBL/GenBank/DDBJ databases">
        <authorList>
            <person name="Sun Q."/>
            <person name="Kim S."/>
        </authorList>
    </citation>
    <scope>NUCLEOTIDE SEQUENCE</scope>
    <source>
        <strain evidence="8">KCTC 32296</strain>
    </source>
</reference>
<organism evidence="8 9">
    <name type="scientific">Asticcacaulis endophyticus</name>
    <dbReference type="NCBI Taxonomy" id="1395890"/>
    <lineage>
        <taxon>Bacteria</taxon>
        <taxon>Pseudomonadati</taxon>
        <taxon>Pseudomonadota</taxon>
        <taxon>Alphaproteobacteria</taxon>
        <taxon>Caulobacterales</taxon>
        <taxon>Caulobacteraceae</taxon>
        <taxon>Asticcacaulis</taxon>
    </lineage>
</organism>
<keyword evidence="3" id="KW-0731">Sigma factor</keyword>
<dbReference type="GO" id="GO:0016987">
    <property type="term" value="F:sigma factor activity"/>
    <property type="evidence" value="ECO:0007669"/>
    <property type="project" value="UniProtKB-KW"/>
</dbReference>
<sequence length="194" mass="21625">MSPHDERLAFIGTHILPHEAGLRQWLSRAGLTASERDDLVQEVYYRLLRQVSFAHITEPRAYLYRMARNLILEQVRKNRVVSITTVQNIDELGRADPSPSPEQAVSARRELSRVMAFIDGLPDRCRAVFELRKVHGLSQAQTAARLGVSENIVEKETARGLSLILKQVAQGDADAPAAANAPTTKPEHAGYARH</sequence>
<name>A0A918URU7_9CAUL</name>
<dbReference type="RefSeq" id="WP_189485633.1">
    <property type="nucleotide sequence ID" value="NZ_BMZB01000001.1"/>
</dbReference>
<dbReference type="SUPFAM" id="SSF88946">
    <property type="entry name" value="Sigma2 domain of RNA polymerase sigma factors"/>
    <property type="match status" value="1"/>
</dbReference>
<dbReference type="InterPro" id="IPR013324">
    <property type="entry name" value="RNA_pol_sigma_r3/r4-like"/>
</dbReference>
<keyword evidence="4" id="KW-0804">Transcription</keyword>